<evidence type="ECO:0000259" key="7">
    <source>
        <dbReference type="SMART" id="SM00722"/>
    </source>
</evidence>
<dbReference type="SMART" id="SM00710">
    <property type="entry name" value="PbH1"/>
    <property type="match status" value="18"/>
</dbReference>
<dbReference type="InterPro" id="IPR003959">
    <property type="entry name" value="ATPase_AAA_core"/>
</dbReference>
<dbReference type="SUPFAM" id="SSF52540">
    <property type="entry name" value="P-loop containing nucleoside triphosphate hydrolases"/>
    <property type="match status" value="2"/>
</dbReference>
<organism evidence="8 9">
    <name type="scientific">Streptomyces viridochromogenes</name>
    <dbReference type="NCBI Taxonomy" id="1938"/>
    <lineage>
        <taxon>Bacteria</taxon>
        <taxon>Bacillati</taxon>
        <taxon>Actinomycetota</taxon>
        <taxon>Actinomycetes</taxon>
        <taxon>Kitasatosporales</taxon>
        <taxon>Streptomycetaceae</taxon>
        <taxon>Streptomyces</taxon>
    </lineage>
</organism>
<feature type="compositionally biased region" description="Basic and acidic residues" evidence="5">
    <location>
        <begin position="572"/>
        <end position="581"/>
    </location>
</feature>
<evidence type="ECO:0000256" key="4">
    <source>
        <dbReference type="ARBA" id="ARBA00022840"/>
    </source>
</evidence>
<dbReference type="AlphaFoldDB" id="A0A0L8IZN5"/>
<dbReference type="GO" id="GO:0005524">
    <property type="term" value="F:ATP binding"/>
    <property type="evidence" value="ECO:0007669"/>
    <property type="project" value="UniProtKB-KW"/>
</dbReference>
<evidence type="ECO:0000256" key="1">
    <source>
        <dbReference type="ARBA" id="ARBA00010378"/>
    </source>
</evidence>
<dbReference type="SMART" id="SM00722">
    <property type="entry name" value="CASH"/>
    <property type="match status" value="2"/>
</dbReference>
<dbReference type="InterPro" id="IPR039448">
    <property type="entry name" value="Beta_helix"/>
</dbReference>
<comment type="caution">
    <text evidence="8">The sequence shown here is derived from an EMBL/GenBank/DDBJ whole genome shotgun (WGS) entry which is preliminary data.</text>
</comment>
<dbReference type="Pfam" id="PF17866">
    <property type="entry name" value="AAA_lid_6"/>
    <property type="match status" value="2"/>
</dbReference>
<dbReference type="InterPro" id="IPR041627">
    <property type="entry name" value="AAA_lid_6"/>
</dbReference>
<accession>A0A0L8IZN5</accession>
<dbReference type="PRINTS" id="PR00819">
    <property type="entry name" value="CBXCFQXSUPER"/>
</dbReference>
<dbReference type="SMART" id="SM00382">
    <property type="entry name" value="AAA"/>
    <property type="match status" value="2"/>
</dbReference>
<dbReference type="PANTHER" id="PTHR43392:SF2">
    <property type="entry name" value="AAA-TYPE ATPASE FAMILY PROTEIN _ ANKYRIN REPEAT FAMILY PROTEIN"/>
    <property type="match status" value="1"/>
</dbReference>
<dbReference type="InterPro" id="IPR006633">
    <property type="entry name" value="Carb-bd_sugar_hydrolysis-dom"/>
</dbReference>
<comment type="similarity">
    <text evidence="1">Belongs to the CbxX/CfxQ family.</text>
</comment>
<dbReference type="InterPro" id="IPR011050">
    <property type="entry name" value="Pectin_lyase_fold/virulence"/>
</dbReference>
<dbReference type="Gene3D" id="1.10.8.60">
    <property type="match status" value="2"/>
</dbReference>
<name>A0A0L8IZN5_STRVR</name>
<feature type="region of interest" description="Disordered" evidence="5">
    <location>
        <begin position="516"/>
        <end position="581"/>
    </location>
</feature>
<dbReference type="OrthoDB" id="9806903at2"/>
<evidence type="ECO:0000313" key="9">
    <source>
        <dbReference type="Proteomes" id="UP000037023"/>
    </source>
</evidence>
<sequence>MSRHVLHVSPSHPRHHRTINEALAAALPDSIINVWPGQYAENVVLTTAVTITAEEGRGSVVLEPVEGSAVVMAAERATLSGVLLRATGADRATVDVASGHLRLDDCEVRADAWAAVLARGSAGLSLNGCRVENAGGSGIVTTGTARTVVQHTSIEGIAGSAVYVGDDAELRLLDSTLTRAKGNGVVATDRARGTVERCDISAIGQPAVVVQKDSAMRLIESVVHDTADVGVYVTSTGQVVVDDCRTADTGSHGIQIAGGADPHIRHTRITRPRASGIHVNERSRGTFEACEVEDAGASGVWVGGGSDPVFDSLLVRDCSGTGVTLADDAVGTLTDLTVRHVQEHGIVIRTGANPLLRKATVTDCAGHGIVVVERGRGRIEDCDISETRYAAVHTADGGHPYISGTTVHGGTDAGILIGEGGQSALRDCDIRGAGVDGLTVEADGDVSVSRTRIRDCRGNGVRLAEGARGSFTGCELTGNGGDGIVVASTEPIVIRDCTVAANRRSGLRQTLPSDRLTVEDLTSRDNALPDAYGTAQATGDTPAEQPRTGGASGGAPSTPPEQVPKPGSEAKAQPDEAERNSAEELLQKLEQLVGLAGVKREVATLVNLNRLAKRRTEAGLPSLPMGRHLVFSGPPGTGKTTVARLYAGILAALGALRRGHVVEVARADLVAQIVGGTAIKTTEKFTEAMGGVLFVDEAYSLVNGANAGGGPDFGKEAIDTLVKLMEDHRDEVVVIAAGYTHDMRKFMDANPGLASRFTRTVEFENYSTPEMVTIAEQFCTTHSYELADDTRAALHKYFEAVPRDANFGNGRTARKVFEEMVDRQAHRLAAQPNADAYDLTRLLPEDVGEIPGGGIGAGAGTRDEAGVTAILAELDAMVGLAEVKREVTDLVSLLAQVQHRKAAGLPAPPVSRHLIFSGNPGTGKTTVARLYAKLLTALGILQRGQLIEVARGDLVGEYIGHTAQRTKEAFDRARGGLLFIDEAYALLPPGGSGGQDFGKEAIDTLVKLMEDHRDEVVVIAAGYTDEMRAFTAANPGLSSRFTQWVEFEDYSADELVTILGSQADANGYELGEEAIELLRGHFEATHEGRVSGNGRYARKVLDAMVTAQARRISGLATPTVQDLRLLSPADVKSVRQ</sequence>
<feature type="domain" description="AAA+ ATPase" evidence="6">
    <location>
        <begin position="625"/>
        <end position="767"/>
    </location>
</feature>
<keyword evidence="4" id="KW-0067">ATP-binding</keyword>
<feature type="domain" description="Carbohydrate-binding/sugar hydrolysis" evidence="7">
    <location>
        <begin position="372"/>
        <end position="510"/>
    </location>
</feature>
<gene>
    <name evidence="8" type="ORF">ADK34_41405</name>
</gene>
<dbReference type="Pfam" id="PF13229">
    <property type="entry name" value="Beta_helix"/>
    <property type="match status" value="2"/>
</dbReference>
<dbReference type="InterPro" id="IPR050773">
    <property type="entry name" value="CbxX/CfxQ_RuBisCO_ESX"/>
</dbReference>
<dbReference type="Gene3D" id="3.40.50.300">
    <property type="entry name" value="P-loop containing nucleotide triphosphate hydrolases"/>
    <property type="match status" value="2"/>
</dbReference>
<dbReference type="InterPro" id="IPR012334">
    <property type="entry name" value="Pectin_lyas_fold"/>
</dbReference>
<dbReference type="PATRIC" id="fig|1938.6.peg.8912"/>
<dbReference type="RefSeq" id="WP_033211312.1">
    <property type="nucleotide sequence ID" value="NZ_LGUP01000422.1"/>
</dbReference>
<evidence type="ECO:0000259" key="6">
    <source>
        <dbReference type="SMART" id="SM00382"/>
    </source>
</evidence>
<evidence type="ECO:0000256" key="5">
    <source>
        <dbReference type="SAM" id="MobiDB-lite"/>
    </source>
</evidence>
<protein>
    <recommendedName>
        <fullName evidence="10">Sporulation protein</fullName>
    </recommendedName>
</protein>
<proteinExistence type="inferred from homology"/>
<dbReference type="PANTHER" id="PTHR43392">
    <property type="entry name" value="AAA-TYPE ATPASE FAMILY PROTEIN / ANKYRIN REPEAT FAMILY PROTEIN"/>
    <property type="match status" value="1"/>
</dbReference>
<dbReference type="InterPro" id="IPR003593">
    <property type="entry name" value="AAA+_ATPase"/>
</dbReference>
<dbReference type="FunFam" id="3.40.50.300:FF:000216">
    <property type="entry name" value="Type VII secretion ATPase EccA"/>
    <property type="match status" value="2"/>
</dbReference>
<dbReference type="InterPro" id="IPR006626">
    <property type="entry name" value="PbH1"/>
</dbReference>
<feature type="domain" description="Carbohydrate-binding/sugar hydrolysis" evidence="7">
    <location>
        <begin position="204"/>
        <end position="349"/>
    </location>
</feature>
<evidence type="ECO:0000256" key="2">
    <source>
        <dbReference type="ARBA" id="ARBA00022737"/>
    </source>
</evidence>
<keyword evidence="2" id="KW-0677">Repeat</keyword>
<dbReference type="EMBL" id="LGUP01000422">
    <property type="protein sequence ID" value="KOG06866.1"/>
    <property type="molecule type" value="Genomic_DNA"/>
</dbReference>
<evidence type="ECO:0000256" key="3">
    <source>
        <dbReference type="ARBA" id="ARBA00022741"/>
    </source>
</evidence>
<dbReference type="Pfam" id="PF00004">
    <property type="entry name" value="AAA"/>
    <property type="match status" value="2"/>
</dbReference>
<dbReference type="CDD" id="cd00009">
    <property type="entry name" value="AAA"/>
    <property type="match status" value="1"/>
</dbReference>
<evidence type="ECO:0008006" key="10">
    <source>
        <dbReference type="Google" id="ProtNLM"/>
    </source>
</evidence>
<dbReference type="GO" id="GO:0016887">
    <property type="term" value="F:ATP hydrolysis activity"/>
    <property type="evidence" value="ECO:0007669"/>
    <property type="project" value="InterPro"/>
</dbReference>
<reference evidence="8 9" key="1">
    <citation type="submission" date="2015-06" db="EMBL/GenBank/DDBJ databases">
        <authorList>
            <person name="Hoefler B.C."/>
            <person name="Straight P.D."/>
        </authorList>
    </citation>
    <scope>NUCLEOTIDE SEQUENCE [LARGE SCALE GENOMIC DNA]</scope>
    <source>
        <strain evidence="8 9">NRRL 3427</strain>
    </source>
</reference>
<dbReference type="InterPro" id="IPR027417">
    <property type="entry name" value="P-loop_NTPase"/>
</dbReference>
<dbReference type="InterPro" id="IPR000641">
    <property type="entry name" value="CbxX/CfxQ"/>
</dbReference>
<keyword evidence="3" id="KW-0547">Nucleotide-binding</keyword>
<evidence type="ECO:0000313" key="8">
    <source>
        <dbReference type="EMBL" id="KOG06866.1"/>
    </source>
</evidence>
<dbReference type="Proteomes" id="UP000037023">
    <property type="component" value="Unassembled WGS sequence"/>
</dbReference>
<dbReference type="Gene3D" id="2.160.20.10">
    <property type="entry name" value="Single-stranded right-handed beta-helix, Pectin lyase-like"/>
    <property type="match status" value="3"/>
</dbReference>
<feature type="domain" description="AAA+ ATPase" evidence="6">
    <location>
        <begin position="910"/>
        <end position="1049"/>
    </location>
</feature>
<dbReference type="SUPFAM" id="SSF51126">
    <property type="entry name" value="Pectin lyase-like"/>
    <property type="match status" value="3"/>
</dbReference>